<evidence type="ECO:0000313" key="2">
    <source>
        <dbReference type="Proteomes" id="UP001148184"/>
    </source>
</evidence>
<reference evidence="1 2" key="1">
    <citation type="submission" date="2022-05" db="EMBL/GenBank/DDBJ databases">
        <title>Novel Pseudomonas spp. Isolated from a Rainbow Trout Aquaculture Facility.</title>
        <authorList>
            <person name="Testerman T."/>
            <person name="Graf J."/>
        </authorList>
    </citation>
    <scope>NUCLEOTIDE SEQUENCE [LARGE SCALE GENOMIC DNA]</scope>
    <source>
        <strain evidence="1 2">ID1025</strain>
    </source>
</reference>
<organism evidence="1 2">
    <name type="scientific">Pseudomonas rubra</name>
    <dbReference type="NCBI Taxonomy" id="2942627"/>
    <lineage>
        <taxon>Bacteria</taxon>
        <taxon>Pseudomonadati</taxon>
        <taxon>Pseudomonadota</taxon>
        <taxon>Gammaproteobacteria</taxon>
        <taxon>Pseudomonadales</taxon>
        <taxon>Pseudomonadaceae</taxon>
        <taxon>Pseudomonas</taxon>
    </lineage>
</organism>
<proteinExistence type="predicted"/>
<gene>
    <name evidence="1" type="ORF">M5G17_24695</name>
</gene>
<dbReference type="RefSeq" id="WP_273895486.1">
    <property type="nucleotide sequence ID" value="NZ_JAMDGP010000071.1"/>
</dbReference>
<accession>A0ABT5PEZ0</accession>
<sequence length="139" mass="15147">MHALRNAQWLYDHAEPEPANRNNEAARVWVDNAAGDLLEGRDVTFQRRLRAQQGVTLEQFAVAVDEFVMGQLSVSVVSPSALGRLVLAARRKDSSEACSVADEVLDSLDPEEALRGIARNLLQPLAADALIAQAEDAEL</sequence>
<protein>
    <submittedName>
        <fullName evidence="1">Uncharacterized protein</fullName>
    </submittedName>
</protein>
<evidence type="ECO:0000313" key="1">
    <source>
        <dbReference type="EMBL" id="MDD1016871.1"/>
    </source>
</evidence>
<dbReference type="EMBL" id="JAMDGZ010000066">
    <property type="protein sequence ID" value="MDD1016871.1"/>
    <property type="molecule type" value="Genomic_DNA"/>
</dbReference>
<comment type="caution">
    <text evidence="1">The sequence shown here is derived from an EMBL/GenBank/DDBJ whole genome shotgun (WGS) entry which is preliminary data.</text>
</comment>
<name>A0ABT5PEZ0_9PSED</name>
<keyword evidence="2" id="KW-1185">Reference proteome</keyword>
<dbReference type="Proteomes" id="UP001148184">
    <property type="component" value="Unassembled WGS sequence"/>
</dbReference>